<dbReference type="InterPro" id="IPR050654">
    <property type="entry name" value="AChE-related_enzymes"/>
</dbReference>
<sequence>MQQPLYSDMMFRSPAPSEDCLYLNVWTPAHLDGKPKGKLPVLVYIYGGGFKAGDSSEKRYDGAALAKRGIVVVTLNYRLGVFGFLSHPELSAASPHHASGNYGLLDQASAIAWVKRNIAAFGGDPDHITIGGESAGSMSVSALMASPLSRDQIAGAIGESGAFMQKWGPPVQADAEKEGAAFAASIKAPTLAELRALPADTLLAAQGKAQGTRFNVVIDGYFLTEAPEVTFKNGKAAHVPLLLGSNSQEAAASAVIGETTPTVANYRAGLKRVLGDKADTVFALYPAATDAEVLPAATAVASDNFLGLPTWTWFDLQRQTGAPTYYYYYSRVRPRFVTDASDTPPQWGAVHSAEIEYALGNLDANPLYAWTDEDRKVSAVMSGYFANFIKTGNPNGAGLPVWSKASPDADKIQRQIIDVKSYSAPFPEQRRYQAVEPILYMHR</sequence>
<evidence type="ECO:0000313" key="8">
    <source>
        <dbReference type="Proteomes" id="UP000017837"/>
    </source>
</evidence>
<dbReference type="AlphaFoldDB" id="V4RNQ2"/>
<dbReference type="PANTHER" id="PTHR43918">
    <property type="entry name" value="ACETYLCHOLINESTERASE"/>
    <property type="match status" value="1"/>
</dbReference>
<dbReference type="InterPro" id="IPR029058">
    <property type="entry name" value="AB_hydrolase_fold"/>
</dbReference>
<comment type="similarity">
    <text evidence="1 5">Belongs to the type-B carboxylesterase/lipase family.</text>
</comment>
<feature type="active site" description="Acyl-ester intermediate" evidence="4">
    <location>
        <position position="134"/>
    </location>
</feature>
<dbReference type="InterPro" id="IPR019826">
    <property type="entry name" value="Carboxylesterase_B_AS"/>
</dbReference>
<comment type="caution">
    <text evidence="7">The sequence shown here is derived from an EMBL/GenBank/DDBJ whole genome shotgun (WGS) entry which is preliminary data.</text>
</comment>
<dbReference type="Gene3D" id="3.40.50.1820">
    <property type="entry name" value="alpha/beta hydrolase"/>
    <property type="match status" value="1"/>
</dbReference>
<feature type="domain" description="Carboxylesterase type B" evidence="6">
    <location>
        <begin position="15"/>
        <end position="411"/>
    </location>
</feature>
<dbReference type="EC" id="3.1.1.-" evidence="5"/>
<protein>
    <recommendedName>
        <fullName evidence="5">Carboxylic ester hydrolase</fullName>
        <ecNumber evidence="5">3.1.1.-</ecNumber>
    </recommendedName>
</protein>
<evidence type="ECO:0000256" key="1">
    <source>
        <dbReference type="ARBA" id="ARBA00005964"/>
    </source>
</evidence>
<reference evidence="7 8" key="1">
    <citation type="journal article" date="2014" name="Nature">
        <title>Sequential evolution of bacterial morphology by co-option of a developmental regulator.</title>
        <authorList>
            <person name="Jiang C."/>
            <person name="Brown P.J."/>
            <person name="Ducret A."/>
            <person name="Brun Y.V."/>
        </authorList>
    </citation>
    <scope>NUCLEOTIDE SEQUENCE [LARGE SCALE GENOMIC DNA]</scope>
    <source>
        <strain evidence="7 8">DSM 16100</strain>
    </source>
</reference>
<dbReference type="STRING" id="1121022.GCA_000376105_03803"/>
<organism evidence="7 8">
    <name type="scientific">Asticcacaulis benevestitus DSM 16100 = ATCC BAA-896</name>
    <dbReference type="NCBI Taxonomy" id="1121022"/>
    <lineage>
        <taxon>Bacteria</taxon>
        <taxon>Pseudomonadati</taxon>
        <taxon>Pseudomonadota</taxon>
        <taxon>Alphaproteobacteria</taxon>
        <taxon>Caulobacterales</taxon>
        <taxon>Caulobacteraceae</taxon>
        <taxon>Asticcacaulis</taxon>
    </lineage>
</organism>
<evidence type="ECO:0000256" key="5">
    <source>
        <dbReference type="RuleBase" id="RU361235"/>
    </source>
</evidence>
<dbReference type="EMBL" id="AWGB01000010">
    <property type="protein sequence ID" value="ESQ92873.1"/>
    <property type="molecule type" value="Genomic_DNA"/>
</dbReference>
<dbReference type="SUPFAM" id="SSF53474">
    <property type="entry name" value="alpha/beta-Hydrolases"/>
    <property type="match status" value="1"/>
</dbReference>
<dbReference type="eggNOG" id="COG2272">
    <property type="taxonomic scope" value="Bacteria"/>
</dbReference>
<evidence type="ECO:0000256" key="3">
    <source>
        <dbReference type="ARBA" id="ARBA00023157"/>
    </source>
</evidence>
<dbReference type="InterPro" id="IPR000997">
    <property type="entry name" value="Cholinesterase"/>
</dbReference>
<dbReference type="Pfam" id="PF00135">
    <property type="entry name" value="COesterase"/>
    <property type="match status" value="1"/>
</dbReference>
<dbReference type="PRINTS" id="PR00878">
    <property type="entry name" value="CHOLNESTRASE"/>
</dbReference>
<dbReference type="PROSITE" id="PS00122">
    <property type="entry name" value="CARBOXYLESTERASE_B_1"/>
    <property type="match status" value="1"/>
</dbReference>
<dbReference type="Proteomes" id="UP000017837">
    <property type="component" value="Unassembled WGS sequence"/>
</dbReference>
<gene>
    <name evidence="7" type="ORF">ABENE_07150</name>
</gene>
<dbReference type="InterPro" id="IPR019819">
    <property type="entry name" value="Carboxylesterase_B_CS"/>
</dbReference>
<keyword evidence="3" id="KW-1015">Disulfide bond</keyword>
<accession>V4RNQ2</accession>
<feature type="active site" description="Charge relay system" evidence="4">
    <location>
        <position position="249"/>
    </location>
</feature>
<proteinExistence type="inferred from homology"/>
<evidence type="ECO:0000259" key="6">
    <source>
        <dbReference type="Pfam" id="PF00135"/>
    </source>
</evidence>
<keyword evidence="2 5" id="KW-0378">Hydrolase</keyword>
<dbReference type="PANTHER" id="PTHR43918:SF4">
    <property type="entry name" value="CARBOXYLIC ESTER HYDROLASE"/>
    <property type="match status" value="1"/>
</dbReference>
<dbReference type="GO" id="GO:0004104">
    <property type="term" value="F:cholinesterase activity"/>
    <property type="evidence" value="ECO:0007669"/>
    <property type="project" value="InterPro"/>
</dbReference>
<dbReference type="PROSITE" id="PS00941">
    <property type="entry name" value="CARBOXYLESTERASE_B_2"/>
    <property type="match status" value="1"/>
</dbReference>
<evidence type="ECO:0000313" key="7">
    <source>
        <dbReference type="EMBL" id="ESQ92873.1"/>
    </source>
</evidence>
<keyword evidence="8" id="KW-1185">Reference proteome</keyword>
<feature type="active site" description="Charge relay system" evidence="4">
    <location>
        <position position="351"/>
    </location>
</feature>
<name>V4RNQ2_9CAUL</name>
<dbReference type="PATRIC" id="fig|1121022.4.peg.1430"/>
<evidence type="ECO:0000256" key="4">
    <source>
        <dbReference type="PIRSR" id="PIRSR600997-1"/>
    </source>
</evidence>
<dbReference type="InterPro" id="IPR002018">
    <property type="entry name" value="CarbesteraseB"/>
</dbReference>
<evidence type="ECO:0000256" key="2">
    <source>
        <dbReference type="ARBA" id="ARBA00022801"/>
    </source>
</evidence>